<organism evidence="1 2">
    <name type="scientific">Ensete ventricosum</name>
    <name type="common">Abyssinian banana</name>
    <name type="synonym">Musa ensete</name>
    <dbReference type="NCBI Taxonomy" id="4639"/>
    <lineage>
        <taxon>Eukaryota</taxon>
        <taxon>Viridiplantae</taxon>
        <taxon>Streptophyta</taxon>
        <taxon>Embryophyta</taxon>
        <taxon>Tracheophyta</taxon>
        <taxon>Spermatophyta</taxon>
        <taxon>Magnoliopsida</taxon>
        <taxon>Liliopsida</taxon>
        <taxon>Zingiberales</taxon>
        <taxon>Musaceae</taxon>
        <taxon>Ensete</taxon>
    </lineage>
</organism>
<reference evidence="1 2" key="1">
    <citation type="journal article" date="2014" name="Agronomy (Basel)">
        <title>A Draft Genome Sequence for Ensete ventricosum, the Drought-Tolerant Tree Against Hunger.</title>
        <authorList>
            <person name="Harrison J."/>
            <person name="Moore K.A."/>
            <person name="Paszkiewicz K."/>
            <person name="Jones T."/>
            <person name="Grant M."/>
            <person name="Ambacheew D."/>
            <person name="Muzemil S."/>
            <person name="Studholme D.J."/>
        </authorList>
    </citation>
    <scope>NUCLEOTIDE SEQUENCE [LARGE SCALE GENOMIC DNA]</scope>
</reference>
<dbReference type="EMBL" id="AMZH03007045">
    <property type="protein sequence ID" value="RRT62285.1"/>
    <property type="molecule type" value="Genomic_DNA"/>
</dbReference>
<evidence type="ECO:0000313" key="2">
    <source>
        <dbReference type="Proteomes" id="UP000287651"/>
    </source>
</evidence>
<comment type="caution">
    <text evidence="1">The sequence shown here is derived from an EMBL/GenBank/DDBJ whole genome shotgun (WGS) entry which is preliminary data.</text>
</comment>
<dbReference type="AlphaFoldDB" id="A0A426ZE51"/>
<protein>
    <submittedName>
        <fullName evidence="1">Uncharacterized protein</fullName>
    </submittedName>
</protein>
<accession>A0A426ZE51</accession>
<gene>
    <name evidence="1" type="ORF">B296_00028320</name>
</gene>
<evidence type="ECO:0000313" key="1">
    <source>
        <dbReference type="EMBL" id="RRT62285.1"/>
    </source>
</evidence>
<name>A0A426ZE51_ENSVE</name>
<sequence length="149" mass="17359">MAGYVRPWMELRSILRWRFAQPKPDRLPSSRHRQIYKFSAAIQGAMCLICEEDGRRDQRQRSGGKLASLWELEVILTAGDGRPVFDWNSRKRITETADTIAYCENRSLLSNETEEIELDASGNLKKRVSWSRMVEQMRESKSPCLQYNC</sequence>
<proteinExistence type="predicted"/>
<dbReference type="Proteomes" id="UP000287651">
    <property type="component" value="Unassembled WGS sequence"/>
</dbReference>